<gene>
    <name evidence="2" type="ORF">Poly51_54980</name>
</gene>
<dbReference type="Pfam" id="PF13229">
    <property type="entry name" value="Beta_helix"/>
    <property type="match status" value="2"/>
</dbReference>
<accession>A0A5C6E8X4</accession>
<dbReference type="SMART" id="SM00710">
    <property type="entry name" value="PbH1"/>
    <property type="match status" value="6"/>
</dbReference>
<evidence type="ECO:0000259" key="1">
    <source>
        <dbReference type="Pfam" id="PF13229"/>
    </source>
</evidence>
<dbReference type="PANTHER" id="PTHR36453:SF1">
    <property type="entry name" value="RIGHT HANDED BETA HELIX DOMAIN-CONTAINING PROTEIN"/>
    <property type="match status" value="1"/>
</dbReference>
<evidence type="ECO:0000313" key="3">
    <source>
        <dbReference type="Proteomes" id="UP000318288"/>
    </source>
</evidence>
<protein>
    <recommendedName>
        <fullName evidence="1">Right handed beta helix domain-containing protein</fullName>
    </recommendedName>
</protein>
<dbReference type="InterPro" id="IPR012334">
    <property type="entry name" value="Pectin_lyas_fold"/>
</dbReference>
<proteinExistence type="predicted"/>
<dbReference type="EMBL" id="SJPW01000008">
    <property type="protein sequence ID" value="TWU46103.1"/>
    <property type="molecule type" value="Genomic_DNA"/>
</dbReference>
<reference evidence="2 3" key="1">
    <citation type="submission" date="2019-02" db="EMBL/GenBank/DDBJ databases">
        <title>Deep-cultivation of Planctomycetes and their phenomic and genomic characterization uncovers novel biology.</title>
        <authorList>
            <person name="Wiegand S."/>
            <person name="Jogler M."/>
            <person name="Boedeker C."/>
            <person name="Pinto D."/>
            <person name="Vollmers J."/>
            <person name="Rivas-Marin E."/>
            <person name="Kohn T."/>
            <person name="Peeters S.H."/>
            <person name="Heuer A."/>
            <person name="Rast P."/>
            <person name="Oberbeckmann S."/>
            <person name="Bunk B."/>
            <person name="Jeske O."/>
            <person name="Meyerdierks A."/>
            <person name="Storesund J.E."/>
            <person name="Kallscheuer N."/>
            <person name="Luecker S."/>
            <person name="Lage O.M."/>
            <person name="Pohl T."/>
            <person name="Merkel B.J."/>
            <person name="Hornburger P."/>
            <person name="Mueller R.-W."/>
            <person name="Bruemmer F."/>
            <person name="Labrenz M."/>
            <person name="Spormann A.M."/>
            <person name="Op Den Camp H."/>
            <person name="Overmann J."/>
            <person name="Amann R."/>
            <person name="Jetten M.S.M."/>
            <person name="Mascher T."/>
            <person name="Medema M.H."/>
            <person name="Devos D.P."/>
            <person name="Kaster A.-K."/>
            <person name="Ovreas L."/>
            <person name="Rohde M."/>
            <person name="Galperin M.Y."/>
            <person name="Jogler C."/>
        </authorList>
    </citation>
    <scope>NUCLEOTIDE SEQUENCE [LARGE SCALE GENOMIC DNA]</scope>
    <source>
        <strain evidence="2 3">Poly51</strain>
    </source>
</reference>
<evidence type="ECO:0000313" key="2">
    <source>
        <dbReference type="EMBL" id="TWU46103.1"/>
    </source>
</evidence>
<keyword evidence="3" id="KW-1185">Reference proteome</keyword>
<organism evidence="2 3">
    <name type="scientific">Rubripirellula tenax</name>
    <dbReference type="NCBI Taxonomy" id="2528015"/>
    <lineage>
        <taxon>Bacteria</taxon>
        <taxon>Pseudomonadati</taxon>
        <taxon>Planctomycetota</taxon>
        <taxon>Planctomycetia</taxon>
        <taxon>Pirellulales</taxon>
        <taxon>Pirellulaceae</taxon>
        <taxon>Rubripirellula</taxon>
    </lineage>
</organism>
<feature type="domain" description="Right handed beta helix" evidence="1">
    <location>
        <begin position="509"/>
        <end position="610"/>
    </location>
</feature>
<dbReference type="InterPro" id="IPR011050">
    <property type="entry name" value="Pectin_lyase_fold/virulence"/>
</dbReference>
<dbReference type="SUPFAM" id="SSF51126">
    <property type="entry name" value="Pectin lyase-like"/>
    <property type="match status" value="1"/>
</dbReference>
<dbReference type="PANTHER" id="PTHR36453">
    <property type="entry name" value="SECRETED PROTEIN-RELATED"/>
    <property type="match status" value="1"/>
</dbReference>
<dbReference type="Proteomes" id="UP000318288">
    <property type="component" value="Unassembled WGS sequence"/>
</dbReference>
<dbReference type="Gene3D" id="2.160.20.10">
    <property type="entry name" value="Single-stranded right-handed beta-helix, Pectin lyase-like"/>
    <property type="match status" value="3"/>
</dbReference>
<name>A0A5C6E8X4_9BACT</name>
<dbReference type="AlphaFoldDB" id="A0A5C6E8X4"/>
<dbReference type="InterPro" id="IPR039448">
    <property type="entry name" value="Beta_helix"/>
</dbReference>
<dbReference type="InterPro" id="IPR006626">
    <property type="entry name" value="PbH1"/>
</dbReference>
<feature type="domain" description="Right handed beta helix" evidence="1">
    <location>
        <begin position="359"/>
        <end position="469"/>
    </location>
</feature>
<comment type="caution">
    <text evidence="2">The sequence shown here is derived from an EMBL/GenBank/DDBJ whole genome shotgun (WGS) entry which is preliminary data.</text>
</comment>
<sequence length="755" mass="83248">MHGGRSRILESTNSVMRNVLNRIVSFLFALMTVCACIGDATADELHAADFFVSPQGSDAWSGTLSKPDSSGNDGPFATLGRARDAVRQLVKRPMADVVVLVRGGTYQLTKTVVFGIQDSGQGDSTITYAAYPGETPVFSSGQEIKGWTKVTAKLAGLPDEAQGNVWEANISDRFLTLYDDEGMLPRSQSERFVPLKSSTARELHFPKGKLKNWSNVEDVEILVRPTRDWMMNVLPIESVDEEAGIARTSVDATYGMVKHGCWVENVLEELDAPGEWALNTKEGKVYLWRRGNSAVVAPKLFELIRVEGTIDKQGPSDVPVRNLRFRGFTFKHGERYTLAEDDAGLQHDWDMLDKDNALVRLRGAEKCAIEQCHFLHSGSGAIRVDLHGIENEISGNHIEHMGGGGILLCGYGPGTKDVNRKNFVYNNHIHHVGQIYWHSPGIFLWQSGANRVANNLIHHTNYTGLIVSGCVIRFFAMPDMREQVRAIRRHEVGELPTDLGPGDVDAYLHSRNNLIENNEIHHAMEKLGDGNGIYIRGAGSGNVIRRNYVHHLVAATQKQGAIRTDGGQMDTLIAENLIYKCMSQGMTLKLNNRFENNIIADVIAPRGIYLKIVEGPMNGASNKRNIFYSSLADCTFITEPGSGKGKVGEDTRGRVTARMQDIDSDRNLYFCKADPSLGEDTLEKLQRDGVDINGRSVDPMFVDPDNGDFRLKPGSPALEIGIVPIDVSKIGLRTKQTVTTKVNPVPTTVPALDDK</sequence>